<dbReference type="InterPro" id="IPR016135">
    <property type="entry name" value="UBQ-conjugating_enzyme/RWD"/>
</dbReference>
<evidence type="ECO:0000313" key="5">
    <source>
        <dbReference type="Proteomes" id="UP000634136"/>
    </source>
</evidence>
<dbReference type="GO" id="GO:0061631">
    <property type="term" value="F:ubiquitin conjugating enzyme activity"/>
    <property type="evidence" value="ECO:0007669"/>
    <property type="project" value="TreeGrafter"/>
</dbReference>
<accession>A0A834SRP5</accession>
<comment type="caution">
    <text evidence="4">The sequence shown here is derived from an EMBL/GenBank/DDBJ whole genome shotgun (WGS) entry which is preliminary data.</text>
</comment>
<dbReference type="FunFam" id="3.10.110.10:FF:000133">
    <property type="entry name" value="Putative ubiquitin-conjugating enzyme E2 38"/>
    <property type="match status" value="1"/>
</dbReference>
<dbReference type="InterPro" id="IPR000608">
    <property type="entry name" value="UBC"/>
</dbReference>
<name>A0A834SRP5_9FABA</name>
<dbReference type="PROSITE" id="PS50127">
    <property type="entry name" value="UBC_2"/>
    <property type="match status" value="1"/>
</dbReference>
<keyword evidence="5" id="KW-1185">Reference proteome</keyword>
<keyword evidence="2" id="KW-0833">Ubl conjugation pathway</keyword>
<proteinExistence type="predicted"/>
<evidence type="ECO:0000259" key="3">
    <source>
        <dbReference type="PROSITE" id="PS50127"/>
    </source>
</evidence>
<dbReference type="AlphaFoldDB" id="A0A834SRP5"/>
<dbReference type="PANTHER" id="PTHR46116">
    <property type="entry name" value="(E3-INDEPENDENT) E2 UBIQUITIN-CONJUGATING ENZYME"/>
    <property type="match status" value="1"/>
</dbReference>
<dbReference type="Gene3D" id="3.10.110.10">
    <property type="entry name" value="Ubiquitin Conjugating Enzyme"/>
    <property type="match status" value="1"/>
</dbReference>
<dbReference type="OrthoDB" id="47801at2759"/>
<evidence type="ECO:0000313" key="4">
    <source>
        <dbReference type="EMBL" id="KAF7808674.1"/>
    </source>
</evidence>
<keyword evidence="1" id="KW-0808">Transferase</keyword>
<evidence type="ECO:0000256" key="1">
    <source>
        <dbReference type="ARBA" id="ARBA00022679"/>
    </source>
</evidence>
<dbReference type="Pfam" id="PF00179">
    <property type="entry name" value="UQ_con"/>
    <property type="match status" value="1"/>
</dbReference>
<organism evidence="4 5">
    <name type="scientific">Senna tora</name>
    <dbReference type="NCBI Taxonomy" id="362788"/>
    <lineage>
        <taxon>Eukaryota</taxon>
        <taxon>Viridiplantae</taxon>
        <taxon>Streptophyta</taxon>
        <taxon>Embryophyta</taxon>
        <taxon>Tracheophyta</taxon>
        <taxon>Spermatophyta</taxon>
        <taxon>Magnoliopsida</taxon>
        <taxon>eudicotyledons</taxon>
        <taxon>Gunneridae</taxon>
        <taxon>Pentapetalae</taxon>
        <taxon>rosids</taxon>
        <taxon>fabids</taxon>
        <taxon>Fabales</taxon>
        <taxon>Fabaceae</taxon>
        <taxon>Caesalpinioideae</taxon>
        <taxon>Cassia clade</taxon>
        <taxon>Senna</taxon>
    </lineage>
</organism>
<dbReference type="SMART" id="SM00212">
    <property type="entry name" value="UBCc"/>
    <property type="match status" value="1"/>
</dbReference>
<evidence type="ECO:0000256" key="2">
    <source>
        <dbReference type="ARBA" id="ARBA00022786"/>
    </source>
</evidence>
<dbReference type="EMBL" id="JAAIUW010000011">
    <property type="protein sequence ID" value="KAF7808674.1"/>
    <property type="molecule type" value="Genomic_DNA"/>
</dbReference>
<dbReference type="Proteomes" id="UP000634136">
    <property type="component" value="Unassembled WGS sequence"/>
</dbReference>
<dbReference type="CDD" id="cd23837">
    <property type="entry name" value="UBCc_UBE2O"/>
    <property type="match status" value="1"/>
</dbReference>
<protein>
    <submittedName>
        <fullName evidence="4">Putative ubiquitin-conjugating enzyme E2 38</fullName>
    </submittedName>
</protein>
<dbReference type="SUPFAM" id="SSF54495">
    <property type="entry name" value="UBC-like"/>
    <property type="match status" value="1"/>
</dbReference>
<sequence length="421" mass="47335">MDLLKVVLGNPQNSMATMKNHKPEEEVLNPVAWALHASVFAHIFVLMILQLHKSIRCLTSNHGNSLTVGESSEVSQFDNVDLPPGVEASLPWLKDFDSSTSKHDVASGQAEASSKGKGEETKDVVIQQFKQFKQFDTVDSFTDHFYEKERSSTQSKNWAKKIQEEWKILDENLPETIFVRACESRMELLRAVIIGPPGTPYHDGLFFFDCFFPPTYPAGPPKVHYHSGGLRLNPNLYKCGKVCLSLLGTWHGRNSENWIADKSTMLQVLVSIQALILNEKPFFNEPGYASTYTGSNGEIRSKQYNENTFILSLKTMMYTLRRPPKHFEDFVAGHFRLRAVDILSACSSYVEGNTVGSAVHDFVQSNTSTTDNKQSEFQSAVRAMMSTLIAFFTKNGSTDCDMFRIELYDLPVLSNQNTVKA</sequence>
<reference evidence="4" key="1">
    <citation type="submission" date="2020-09" db="EMBL/GenBank/DDBJ databases">
        <title>Genome-Enabled Discovery of Anthraquinone Biosynthesis in Senna tora.</title>
        <authorList>
            <person name="Kang S.-H."/>
            <person name="Pandey R.P."/>
            <person name="Lee C.-M."/>
            <person name="Sim J.-S."/>
            <person name="Jeong J.-T."/>
            <person name="Choi B.-S."/>
            <person name="Jung M."/>
            <person name="Ginzburg D."/>
            <person name="Zhao K."/>
            <person name="Won S.Y."/>
            <person name="Oh T.-J."/>
            <person name="Yu Y."/>
            <person name="Kim N.-H."/>
            <person name="Lee O.R."/>
            <person name="Lee T.-H."/>
            <person name="Bashyal P."/>
            <person name="Kim T.-S."/>
            <person name="Lee W.-H."/>
            <person name="Kawkins C."/>
            <person name="Kim C.-K."/>
            <person name="Kim J.S."/>
            <person name="Ahn B.O."/>
            <person name="Rhee S.Y."/>
            <person name="Sohng J.K."/>
        </authorList>
    </citation>
    <scope>NUCLEOTIDE SEQUENCE</scope>
    <source>
        <tissue evidence="4">Leaf</tissue>
    </source>
</reference>
<feature type="domain" description="UBC core" evidence="3">
    <location>
        <begin position="157"/>
        <end position="317"/>
    </location>
</feature>
<gene>
    <name evidence="4" type="ORF">G2W53_035417</name>
</gene>
<dbReference type="PANTHER" id="PTHR46116:SF18">
    <property type="entry name" value="UBIQUITIN-CONJUGATING ENZYME E2 38 ISOFORM X1"/>
    <property type="match status" value="1"/>
</dbReference>